<dbReference type="Proteomes" id="UP000887013">
    <property type="component" value="Unassembled WGS sequence"/>
</dbReference>
<comment type="caution">
    <text evidence="1">The sequence shown here is derived from an EMBL/GenBank/DDBJ whole genome shotgun (WGS) entry which is preliminary data.</text>
</comment>
<reference evidence="1" key="1">
    <citation type="submission" date="2020-08" db="EMBL/GenBank/DDBJ databases">
        <title>Multicomponent nature underlies the extraordinary mechanical properties of spider dragline silk.</title>
        <authorList>
            <person name="Kono N."/>
            <person name="Nakamura H."/>
            <person name="Mori M."/>
            <person name="Yoshida Y."/>
            <person name="Ohtoshi R."/>
            <person name="Malay A.D."/>
            <person name="Moran D.A.P."/>
            <person name="Tomita M."/>
            <person name="Numata K."/>
            <person name="Arakawa K."/>
        </authorList>
    </citation>
    <scope>NUCLEOTIDE SEQUENCE</scope>
</reference>
<dbReference type="AlphaFoldDB" id="A0A8X6MXM8"/>
<protein>
    <submittedName>
        <fullName evidence="1">Uncharacterized protein</fullName>
    </submittedName>
</protein>
<dbReference type="EMBL" id="BMAW01051852">
    <property type="protein sequence ID" value="GFS82768.1"/>
    <property type="molecule type" value="Genomic_DNA"/>
</dbReference>
<gene>
    <name evidence="1" type="ORF">NPIL_701301</name>
</gene>
<evidence type="ECO:0000313" key="2">
    <source>
        <dbReference type="Proteomes" id="UP000887013"/>
    </source>
</evidence>
<evidence type="ECO:0000313" key="1">
    <source>
        <dbReference type="EMBL" id="GFS82768.1"/>
    </source>
</evidence>
<sequence length="73" mass="7623">MQRKLVAIDYPSFTNVIANGGDESYSSGGAAAALLARHALPLICSASKPLVSATVAENHLGNTQFVFYPGENV</sequence>
<proteinExistence type="predicted"/>
<organism evidence="1 2">
    <name type="scientific">Nephila pilipes</name>
    <name type="common">Giant wood spider</name>
    <name type="synonym">Nephila maculata</name>
    <dbReference type="NCBI Taxonomy" id="299642"/>
    <lineage>
        <taxon>Eukaryota</taxon>
        <taxon>Metazoa</taxon>
        <taxon>Ecdysozoa</taxon>
        <taxon>Arthropoda</taxon>
        <taxon>Chelicerata</taxon>
        <taxon>Arachnida</taxon>
        <taxon>Araneae</taxon>
        <taxon>Araneomorphae</taxon>
        <taxon>Entelegynae</taxon>
        <taxon>Araneoidea</taxon>
        <taxon>Nephilidae</taxon>
        <taxon>Nephila</taxon>
    </lineage>
</organism>
<name>A0A8X6MXM8_NEPPI</name>
<keyword evidence="2" id="KW-1185">Reference proteome</keyword>
<accession>A0A8X6MXM8</accession>